<protein>
    <submittedName>
        <fullName evidence="4">Glycosyl hydrolase family 57</fullName>
    </submittedName>
</protein>
<evidence type="ECO:0000313" key="5">
    <source>
        <dbReference type="Proteomes" id="UP000198324"/>
    </source>
</evidence>
<organism evidence="4 5">
    <name type="scientific">Humidesulfovibrio mexicanus</name>
    <dbReference type="NCBI Taxonomy" id="147047"/>
    <lineage>
        <taxon>Bacteria</taxon>
        <taxon>Pseudomonadati</taxon>
        <taxon>Thermodesulfobacteriota</taxon>
        <taxon>Desulfovibrionia</taxon>
        <taxon>Desulfovibrionales</taxon>
        <taxon>Desulfovibrionaceae</taxon>
        <taxon>Humidesulfovibrio</taxon>
    </lineage>
</organism>
<dbReference type="OrthoDB" id="9757977at2"/>
<evidence type="ECO:0000256" key="1">
    <source>
        <dbReference type="ARBA" id="ARBA00006821"/>
    </source>
</evidence>
<dbReference type="InterPro" id="IPR052046">
    <property type="entry name" value="GH57_Enzymes"/>
</dbReference>
<proteinExistence type="inferred from homology"/>
<dbReference type="GO" id="GO:0005975">
    <property type="term" value="P:carbohydrate metabolic process"/>
    <property type="evidence" value="ECO:0007669"/>
    <property type="project" value="InterPro"/>
</dbReference>
<comment type="similarity">
    <text evidence="1">Belongs to the glycosyl hydrolase 57 family.</text>
</comment>
<dbReference type="PANTHER" id="PTHR36306">
    <property type="entry name" value="ALPHA-AMYLASE-RELATED-RELATED"/>
    <property type="match status" value="1"/>
</dbReference>
<feature type="domain" description="Glycoside hydrolase family 57 N-terminal" evidence="3">
    <location>
        <begin position="114"/>
        <end position="307"/>
    </location>
</feature>
<accession>A0A238Z369</accession>
<dbReference type="EMBL" id="FZOC01000002">
    <property type="protein sequence ID" value="SNR77319.1"/>
    <property type="molecule type" value="Genomic_DNA"/>
</dbReference>
<dbReference type="Gene3D" id="3.20.110.20">
    <property type="match status" value="1"/>
</dbReference>
<dbReference type="PANTHER" id="PTHR36306:SF3">
    <property type="entry name" value="GLYCOSIDE HYDROLASE FAMILY 57"/>
    <property type="match status" value="1"/>
</dbReference>
<evidence type="ECO:0000313" key="4">
    <source>
        <dbReference type="EMBL" id="SNR77319.1"/>
    </source>
</evidence>
<evidence type="ECO:0000259" key="3">
    <source>
        <dbReference type="Pfam" id="PF03065"/>
    </source>
</evidence>
<dbReference type="GO" id="GO:0016787">
    <property type="term" value="F:hydrolase activity"/>
    <property type="evidence" value="ECO:0007669"/>
    <property type="project" value="UniProtKB-KW"/>
</dbReference>
<gene>
    <name evidence="4" type="ORF">SAMN04488503_1176</name>
</gene>
<dbReference type="InterPro" id="IPR011330">
    <property type="entry name" value="Glyco_hydro/deAcase_b/a-brl"/>
</dbReference>
<evidence type="ECO:0000256" key="2">
    <source>
        <dbReference type="ARBA" id="ARBA00023277"/>
    </source>
</evidence>
<dbReference type="AlphaFoldDB" id="A0A238Z369"/>
<sequence>MNADNGKKLCIHGHFYQPPREDPWMDTIFPEGSAAPVAHWNERICAESYAPLAWARRLDGQGQIIEIMNCFEYMSFNFGPTLLRWMEHGAPETYARVLEGDRASRERLGHGNAIAQIYHHVIMPLATDLDKRAEIAWALSDFEARFKRPAEGMWLSEAAVDSRTLELLAQAGVRFTILAPRQAREVADVGQENWSPAHEGDLDIREPYLVELPEGRSIAVYFYNGPLSQAVAFEGLLRHGDMFWGRLSSMTGEGLLALATDGETYGHHFKFGEMALAFALSQARAGAEGVALTNYAAYLAQNPPRRRVRIHENSSWSCVHGVERWRSDCGCCAEHRPGWNQSWRGPLRDGLNAVKARIDAHYANLGARLFRDAEDALVSYGRVLSGLESEADFAQAHMRPGLTAAKQDTAWKLLTMQKWALSSFASCAWFFDDLGRIEPLNALTFALRAMQLAQRTGLDDLEPLLLSHIGQASSNDPALGSGHDLWNQEVRPRRESAETILAQALIRLWAEGRLPAVGDEASVTWPGLGVRVRAEAQGGQGARSGRASITWTRESGADEHAWAWELPEGGDPFAGCVRVDGTAAKCIPAAYIPWGKRQALALAWVRRVEEESWTQQVAESQLGAHLFLPFREAQQTQTGGECWDRLWSALAWQWIMGEVPAARDFLAFLKDRGREHPERGLLSQRVGRELVRLLNAPAPDCRNVRRMLEHAAGVGLEPNLFAAQNLYWERLKDEPSACAAGLALGFAPR</sequence>
<dbReference type="SUPFAM" id="SSF88713">
    <property type="entry name" value="Glycoside hydrolase/deacetylase"/>
    <property type="match status" value="1"/>
</dbReference>
<dbReference type="InterPro" id="IPR021923">
    <property type="entry name" value="DUF3536"/>
</dbReference>
<dbReference type="InterPro" id="IPR004300">
    <property type="entry name" value="Glyco_hydro_57_N"/>
</dbReference>
<keyword evidence="4" id="KW-0378">Hydrolase</keyword>
<dbReference type="RefSeq" id="WP_089272681.1">
    <property type="nucleotide sequence ID" value="NZ_FZOC01000002.1"/>
</dbReference>
<keyword evidence="2" id="KW-0119">Carbohydrate metabolism</keyword>
<dbReference type="CDD" id="cd10797">
    <property type="entry name" value="GH57N_APU_like_1"/>
    <property type="match status" value="1"/>
</dbReference>
<keyword evidence="5" id="KW-1185">Reference proteome</keyword>
<name>A0A238Z369_9BACT</name>
<reference evidence="4 5" key="1">
    <citation type="submission" date="2017-06" db="EMBL/GenBank/DDBJ databases">
        <authorList>
            <person name="Kim H.J."/>
            <person name="Triplett B.A."/>
        </authorList>
    </citation>
    <scope>NUCLEOTIDE SEQUENCE [LARGE SCALE GENOMIC DNA]</scope>
    <source>
        <strain evidence="4 5">DSM 13116</strain>
    </source>
</reference>
<dbReference type="Pfam" id="PF03065">
    <property type="entry name" value="Glyco_hydro_57"/>
    <property type="match status" value="1"/>
</dbReference>
<dbReference type="Proteomes" id="UP000198324">
    <property type="component" value="Unassembled WGS sequence"/>
</dbReference>
<dbReference type="Pfam" id="PF12055">
    <property type="entry name" value="DUF3536"/>
    <property type="match status" value="1"/>
</dbReference>